<dbReference type="Proteomes" id="UP000305067">
    <property type="component" value="Unassembled WGS sequence"/>
</dbReference>
<protein>
    <recommendedName>
        <fullName evidence="2">DUF6535 domain-containing protein</fullName>
    </recommendedName>
</protein>
<keyword evidence="4" id="KW-1185">Reference proteome</keyword>
<keyword evidence="1" id="KW-0812">Transmembrane</keyword>
<gene>
    <name evidence="3" type="ORF">BDV98DRAFT_619725</name>
</gene>
<accession>A0A5C3QM15</accession>
<feature type="transmembrane region" description="Helical" evidence="1">
    <location>
        <begin position="32"/>
        <end position="52"/>
    </location>
</feature>
<dbReference type="EMBL" id="ML178825">
    <property type="protein sequence ID" value="TFL01249.1"/>
    <property type="molecule type" value="Genomic_DNA"/>
</dbReference>
<dbReference type="InterPro" id="IPR045338">
    <property type="entry name" value="DUF6535"/>
</dbReference>
<reference evidence="3 4" key="1">
    <citation type="journal article" date="2019" name="Nat. Ecol. Evol.">
        <title>Megaphylogeny resolves global patterns of mushroom evolution.</title>
        <authorList>
            <person name="Varga T."/>
            <person name="Krizsan K."/>
            <person name="Foldi C."/>
            <person name="Dima B."/>
            <person name="Sanchez-Garcia M."/>
            <person name="Sanchez-Ramirez S."/>
            <person name="Szollosi G.J."/>
            <person name="Szarkandi J.G."/>
            <person name="Papp V."/>
            <person name="Albert L."/>
            <person name="Andreopoulos W."/>
            <person name="Angelini C."/>
            <person name="Antonin V."/>
            <person name="Barry K.W."/>
            <person name="Bougher N.L."/>
            <person name="Buchanan P."/>
            <person name="Buyck B."/>
            <person name="Bense V."/>
            <person name="Catcheside P."/>
            <person name="Chovatia M."/>
            <person name="Cooper J."/>
            <person name="Damon W."/>
            <person name="Desjardin D."/>
            <person name="Finy P."/>
            <person name="Geml J."/>
            <person name="Haridas S."/>
            <person name="Hughes K."/>
            <person name="Justo A."/>
            <person name="Karasinski D."/>
            <person name="Kautmanova I."/>
            <person name="Kiss B."/>
            <person name="Kocsube S."/>
            <person name="Kotiranta H."/>
            <person name="LaButti K.M."/>
            <person name="Lechner B.E."/>
            <person name="Liimatainen K."/>
            <person name="Lipzen A."/>
            <person name="Lukacs Z."/>
            <person name="Mihaltcheva S."/>
            <person name="Morgado L.N."/>
            <person name="Niskanen T."/>
            <person name="Noordeloos M.E."/>
            <person name="Ohm R.A."/>
            <person name="Ortiz-Santana B."/>
            <person name="Ovrebo C."/>
            <person name="Racz N."/>
            <person name="Riley R."/>
            <person name="Savchenko A."/>
            <person name="Shiryaev A."/>
            <person name="Soop K."/>
            <person name="Spirin V."/>
            <person name="Szebenyi C."/>
            <person name="Tomsovsky M."/>
            <person name="Tulloss R.E."/>
            <person name="Uehling J."/>
            <person name="Grigoriev I.V."/>
            <person name="Vagvolgyi C."/>
            <person name="Papp T."/>
            <person name="Martin F.M."/>
            <person name="Miettinen O."/>
            <person name="Hibbett D.S."/>
            <person name="Nagy L.G."/>
        </authorList>
    </citation>
    <scope>NUCLEOTIDE SEQUENCE [LARGE SCALE GENOMIC DNA]</scope>
    <source>
        <strain evidence="3 4">CBS 309.79</strain>
    </source>
</reference>
<sequence length="154" mass="16628">MAPNARVWRMYFDEAGHFDAAMVESILDTVDVTLVSAGLFSAVISALVAQIFTALKSDFSQVTAALLMELIAVQGSMPIVGAPSITIPSSILTLDSPSTASTAERWVSGLWFVSLAFSLATALLYTGMVKQWIQAYVSPTFGTPHIQSQVRHFR</sequence>
<keyword evidence="1" id="KW-1133">Transmembrane helix</keyword>
<evidence type="ECO:0000313" key="3">
    <source>
        <dbReference type="EMBL" id="TFL01249.1"/>
    </source>
</evidence>
<dbReference type="AlphaFoldDB" id="A0A5C3QM15"/>
<evidence type="ECO:0000259" key="2">
    <source>
        <dbReference type="Pfam" id="PF20153"/>
    </source>
</evidence>
<evidence type="ECO:0000313" key="4">
    <source>
        <dbReference type="Proteomes" id="UP000305067"/>
    </source>
</evidence>
<feature type="domain" description="DUF6535" evidence="2">
    <location>
        <begin position="8"/>
        <end position="154"/>
    </location>
</feature>
<dbReference type="OrthoDB" id="3219854at2759"/>
<evidence type="ECO:0000256" key="1">
    <source>
        <dbReference type="SAM" id="Phobius"/>
    </source>
</evidence>
<proteinExistence type="predicted"/>
<feature type="transmembrane region" description="Helical" evidence="1">
    <location>
        <begin position="106"/>
        <end position="125"/>
    </location>
</feature>
<organism evidence="3 4">
    <name type="scientific">Pterulicium gracile</name>
    <dbReference type="NCBI Taxonomy" id="1884261"/>
    <lineage>
        <taxon>Eukaryota</taxon>
        <taxon>Fungi</taxon>
        <taxon>Dikarya</taxon>
        <taxon>Basidiomycota</taxon>
        <taxon>Agaricomycotina</taxon>
        <taxon>Agaricomycetes</taxon>
        <taxon>Agaricomycetidae</taxon>
        <taxon>Agaricales</taxon>
        <taxon>Pleurotineae</taxon>
        <taxon>Pterulaceae</taxon>
        <taxon>Pterulicium</taxon>
    </lineage>
</organism>
<name>A0A5C3QM15_9AGAR</name>
<dbReference type="Pfam" id="PF20153">
    <property type="entry name" value="DUF6535"/>
    <property type="match status" value="1"/>
</dbReference>
<keyword evidence="1" id="KW-0472">Membrane</keyword>